<organism evidence="1 2">
    <name type="scientific">Sipha flava</name>
    <name type="common">yellow sugarcane aphid</name>
    <dbReference type="NCBI Taxonomy" id="143950"/>
    <lineage>
        <taxon>Eukaryota</taxon>
        <taxon>Metazoa</taxon>
        <taxon>Ecdysozoa</taxon>
        <taxon>Arthropoda</taxon>
        <taxon>Hexapoda</taxon>
        <taxon>Insecta</taxon>
        <taxon>Pterygota</taxon>
        <taxon>Neoptera</taxon>
        <taxon>Paraneoptera</taxon>
        <taxon>Hemiptera</taxon>
        <taxon>Sternorrhyncha</taxon>
        <taxon>Aphidomorpha</taxon>
        <taxon>Aphidoidea</taxon>
        <taxon>Aphididae</taxon>
        <taxon>Sipha</taxon>
    </lineage>
</organism>
<gene>
    <name evidence="2" type="primary">LOC112686451</name>
</gene>
<dbReference type="Proteomes" id="UP000694846">
    <property type="component" value="Unplaced"/>
</dbReference>
<protein>
    <submittedName>
        <fullName evidence="2">Eukaryotic translation initiation factor 4 gamma 3-like</fullName>
    </submittedName>
</protein>
<dbReference type="InterPro" id="IPR016024">
    <property type="entry name" value="ARM-type_fold"/>
</dbReference>
<keyword evidence="1" id="KW-1185">Reference proteome</keyword>
<dbReference type="AlphaFoldDB" id="A0A8B8FVI7"/>
<evidence type="ECO:0000313" key="1">
    <source>
        <dbReference type="Proteomes" id="UP000694846"/>
    </source>
</evidence>
<dbReference type="SUPFAM" id="SSF48371">
    <property type="entry name" value="ARM repeat"/>
    <property type="match status" value="1"/>
</dbReference>
<dbReference type="GeneID" id="112686451"/>
<name>A0A8B8FVI7_9HEMI</name>
<accession>A0A8B8FVI7</accession>
<proteinExistence type="predicted"/>
<dbReference type="RefSeq" id="XP_025414508.1">
    <property type="nucleotide sequence ID" value="XM_025558723.1"/>
</dbReference>
<reference evidence="2" key="1">
    <citation type="submission" date="2025-08" db="UniProtKB">
        <authorList>
            <consortium name="RefSeq"/>
        </authorList>
    </citation>
    <scope>IDENTIFICATION</scope>
    <source>
        <tissue evidence="2">Whole body</tissue>
    </source>
</reference>
<evidence type="ECO:0000313" key="2">
    <source>
        <dbReference type="RefSeq" id="XP_025414508.1"/>
    </source>
</evidence>
<sequence length="156" mass="17861">MCVSDAINVKKSSVLACVRSDTSSTNRYQSLENENTGVQEIREKYRIILDNFTLENIISLVESMTLLSINSDACLINIVEYFLKKALDDPLLAPEYAHVYLAMKNKEIQSGDYKKLNTSFTKLLINMCKDAFESMFDRKRIAAKERKQIESCKDKV</sequence>
<dbReference type="Gene3D" id="1.25.40.180">
    <property type="match status" value="1"/>
</dbReference>